<dbReference type="EMBL" id="JBHULS010000010">
    <property type="protein sequence ID" value="MFD2552714.1"/>
    <property type="molecule type" value="Genomic_DNA"/>
</dbReference>
<protein>
    <submittedName>
        <fullName evidence="1">Uncharacterized protein</fullName>
    </submittedName>
</protein>
<name>A0ABW5KW40_9FLAO</name>
<comment type="caution">
    <text evidence="1">The sequence shown here is derived from an EMBL/GenBank/DDBJ whole genome shotgun (WGS) entry which is preliminary data.</text>
</comment>
<dbReference type="Proteomes" id="UP001597472">
    <property type="component" value="Unassembled WGS sequence"/>
</dbReference>
<proteinExistence type="predicted"/>
<reference evidence="2" key="1">
    <citation type="journal article" date="2019" name="Int. J. Syst. Evol. Microbiol.">
        <title>The Global Catalogue of Microorganisms (GCM) 10K type strain sequencing project: providing services to taxonomists for standard genome sequencing and annotation.</title>
        <authorList>
            <consortium name="The Broad Institute Genomics Platform"/>
            <consortium name="The Broad Institute Genome Sequencing Center for Infectious Disease"/>
            <person name="Wu L."/>
            <person name="Ma J."/>
        </authorList>
    </citation>
    <scope>NUCLEOTIDE SEQUENCE [LARGE SCALE GENOMIC DNA]</scope>
    <source>
        <strain evidence="2">KCTC 42587</strain>
    </source>
</reference>
<organism evidence="1 2">
    <name type="scientific">Bizionia sediminis</name>
    <dbReference type="NCBI Taxonomy" id="1737064"/>
    <lineage>
        <taxon>Bacteria</taxon>
        <taxon>Pseudomonadati</taxon>
        <taxon>Bacteroidota</taxon>
        <taxon>Flavobacteriia</taxon>
        <taxon>Flavobacteriales</taxon>
        <taxon>Flavobacteriaceae</taxon>
        <taxon>Bizionia</taxon>
    </lineage>
</organism>
<gene>
    <name evidence="1" type="ORF">ACFSQP_12915</name>
</gene>
<evidence type="ECO:0000313" key="1">
    <source>
        <dbReference type="EMBL" id="MFD2552714.1"/>
    </source>
</evidence>
<sequence length="72" mass="8601">MENIDYNSVKRKIERERCIKHNKNPKFEKTSKGFNISACCEDFRSKMLKKTEKIMAEETKLAVEQMLKKAFR</sequence>
<evidence type="ECO:0000313" key="2">
    <source>
        <dbReference type="Proteomes" id="UP001597472"/>
    </source>
</evidence>
<keyword evidence="2" id="KW-1185">Reference proteome</keyword>
<dbReference type="RefSeq" id="WP_376895176.1">
    <property type="nucleotide sequence ID" value="NZ_JBHULS010000010.1"/>
</dbReference>
<accession>A0ABW5KW40</accession>